<evidence type="ECO:0000259" key="2">
    <source>
        <dbReference type="Pfam" id="PF13569"/>
    </source>
</evidence>
<keyword evidence="4" id="KW-1185">Reference proteome</keyword>
<dbReference type="InterPro" id="IPR025406">
    <property type="entry name" value="DUF4132"/>
</dbReference>
<dbReference type="RefSeq" id="WP_378302013.1">
    <property type="nucleotide sequence ID" value="NZ_JBHTJA010000052.1"/>
</dbReference>
<feature type="domain" description="DUF4132" evidence="2">
    <location>
        <begin position="462"/>
        <end position="642"/>
    </location>
</feature>
<dbReference type="Pfam" id="PF13569">
    <property type="entry name" value="DUF4132"/>
    <property type="match status" value="1"/>
</dbReference>
<evidence type="ECO:0000313" key="3">
    <source>
        <dbReference type="EMBL" id="MFD0903319.1"/>
    </source>
</evidence>
<gene>
    <name evidence="3" type="ORF">ACFQ11_23205</name>
</gene>
<feature type="region of interest" description="Disordered" evidence="1">
    <location>
        <begin position="237"/>
        <end position="262"/>
    </location>
</feature>
<organism evidence="3 4">
    <name type="scientific">Actinomadura sediminis</name>
    <dbReference type="NCBI Taxonomy" id="1038904"/>
    <lineage>
        <taxon>Bacteria</taxon>
        <taxon>Bacillati</taxon>
        <taxon>Actinomycetota</taxon>
        <taxon>Actinomycetes</taxon>
        <taxon>Streptosporangiales</taxon>
        <taxon>Thermomonosporaceae</taxon>
        <taxon>Actinomadura</taxon>
    </lineage>
</organism>
<protein>
    <submittedName>
        <fullName evidence="3">DUF4132 domain-containing protein</fullName>
    </submittedName>
</protein>
<feature type="compositionally biased region" description="Low complexity" evidence="1">
    <location>
        <begin position="253"/>
        <end position="262"/>
    </location>
</feature>
<name>A0ABW3ESC8_9ACTN</name>
<dbReference type="EMBL" id="JBHTJA010000052">
    <property type="protein sequence ID" value="MFD0903319.1"/>
    <property type="molecule type" value="Genomic_DNA"/>
</dbReference>
<reference evidence="4" key="1">
    <citation type="journal article" date="2019" name="Int. J. Syst. Evol. Microbiol.">
        <title>The Global Catalogue of Microorganisms (GCM) 10K type strain sequencing project: providing services to taxonomists for standard genome sequencing and annotation.</title>
        <authorList>
            <consortium name="The Broad Institute Genomics Platform"/>
            <consortium name="The Broad Institute Genome Sequencing Center for Infectious Disease"/>
            <person name="Wu L."/>
            <person name="Ma J."/>
        </authorList>
    </citation>
    <scope>NUCLEOTIDE SEQUENCE [LARGE SCALE GENOMIC DNA]</scope>
    <source>
        <strain evidence="4">JCM 31202</strain>
    </source>
</reference>
<dbReference type="Proteomes" id="UP001596972">
    <property type="component" value="Unassembled WGS sequence"/>
</dbReference>
<comment type="caution">
    <text evidence="3">The sequence shown here is derived from an EMBL/GenBank/DDBJ whole genome shotgun (WGS) entry which is preliminary data.</text>
</comment>
<sequence>MTPTLPEFLTDPPWLRKPKRTADWTAVTIAGLEPPPGRRVRWAPGERTDWLGDPSPHHEAHWRAEIGRHFGTYGGPSFCQADVLVHAPEHLARPLLPRFSPGDGEILGDWLRPLLARYETDVWDVVVRMAASRPARNGRVMLPLLGADTARLAAHWLYKLKTARHVAEEWFERHGPLAAGYYLVPDALGGAAAPRRHAVHALRHAAGMDAGLVVRAALAYGDADVDAVARLLPGDPSGVAPAQRPAAPPKPPGSADAAAAPRPVLRDGGGALPAAAVRNLVLLLGIAGRPDEFPGVDDALGEVAEICEPSSLAGFAWGLFEAWRDAGFPARDRFVMRALARFGDAGTVRRLAPLAAGWTAPDAYDRVWEALRALAEIGGDAAETHLNDIAMRARTKTVRRAARQRLGELAEARGLTADALADRLVPDLGLDGAGGLVLDYGPRRFTAVVDERLVPFVVDDHGRVRKTLPTAGVKDDPVLAAAARERFARLKKDVGVVAADRIARLEQAMLDGRSWTPAEFGAHLVRHPLVGPIARRLVWRAATGVSFRVAEDGTCADAADERVDLPADAAVTLAHPVRLGEDELKAWSALFADYEILQPFPQLERPVHALTAAERDACRLDRLTGRRGPARGFLRLCRRGEWRLPRAADTSRRRRIMLPAAEMRYIAVDLSPGLANGDPADSGEQRITAVRVVDRFGAASPHRGGLRFGDLDPVVVSEALADLDAALRAPA</sequence>
<proteinExistence type="predicted"/>
<accession>A0ABW3ESC8</accession>
<evidence type="ECO:0000313" key="4">
    <source>
        <dbReference type="Proteomes" id="UP001596972"/>
    </source>
</evidence>
<evidence type="ECO:0000256" key="1">
    <source>
        <dbReference type="SAM" id="MobiDB-lite"/>
    </source>
</evidence>